<accession>A0ABN2BMX0</accession>
<dbReference type="EMBL" id="BAAAOR010000040">
    <property type="protein sequence ID" value="GAA1543611.1"/>
    <property type="molecule type" value="Genomic_DNA"/>
</dbReference>
<organism evidence="1 2">
    <name type="scientific">Nocardioides humi</name>
    <dbReference type="NCBI Taxonomy" id="449461"/>
    <lineage>
        <taxon>Bacteria</taxon>
        <taxon>Bacillati</taxon>
        <taxon>Actinomycetota</taxon>
        <taxon>Actinomycetes</taxon>
        <taxon>Propionibacteriales</taxon>
        <taxon>Nocardioidaceae</taxon>
        <taxon>Nocardioides</taxon>
    </lineage>
</organism>
<dbReference type="Proteomes" id="UP001500842">
    <property type="component" value="Unassembled WGS sequence"/>
</dbReference>
<proteinExistence type="predicted"/>
<reference evidence="1 2" key="1">
    <citation type="journal article" date="2019" name="Int. J. Syst. Evol. Microbiol.">
        <title>The Global Catalogue of Microorganisms (GCM) 10K type strain sequencing project: providing services to taxonomists for standard genome sequencing and annotation.</title>
        <authorList>
            <consortium name="The Broad Institute Genomics Platform"/>
            <consortium name="The Broad Institute Genome Sequencing Center for Infectious Disease"/>
            <person name="Wu L."/>
            <person name="Ma J."/>
        </authorList>
    </citation>
    <scope>NUCLEOTIDE SEQUENCE [LARGE SCALE GENOMIC DNA]</scope>
    <source>
        <strain evidence="1 2">JCM 14942</strain>
    </source>
</reference>
<name>A0ABN2BMX0_9ACTN</name>
<protein>
    <submittedName>
        <fullName evidence="1">Uncharacterized protein</fullName>
    </submittedName>
</protein>
<evidence type="ECO:0000313" key="1">
    <source>
        <dbReference type="EMBL" id="GAA1543611.1"/>
    </source>
</evidence>
<keyword evidence="2" id="KW-1185">Reference proteome</keyword>
<evidence type="ECO:0000313" key="2">
    <source>
        <dbReference type="Proteomes" id="UP001500842"/>
    </source>
</evidence>
<gene>
    <name evidence="1" type="ORF">GCM10009788_52630</name>
</gene>
<comment type="caution">
    <text evidence="1">The sequence shown here is derived from an EMBL/GenBank/DDBJ whole genome shotgun (WGS) entry which is preliminary data.</text>
</comment>
<sequence>MTKFQQVRPNAGQARTQRPTVPAMSFSFRLATTIAAASCALLGLSACGGEEGPTAEEKAQAEANASAASASAASASAQASRSAEQQAQYDACTTATADLRTALNDVNSRLSIGLNYQDYGDKLGDVQVAYDGAIDEIIELGGDCLTTVGKPLENAFNQYIEVKNIWSDCIGDYNCDFSEGETNRKVQDRWAKATKILDRAEENLDTLAPTP</sequence>